<evidence type="ECO:0000313" key="10">
    <source>
        <dbReference type="EMBL" id="CRX78984.1"/>
    </source>
</evidence>
<dbReference type="GO" id="GO:0006879">
    <property type="term" value="P:intracellular iron ion homeostasis"/>
    <property type="evidence" value="ECO:0007669"/>
    <property type="project" value="TreeGrafter"/>
</dbReference>
<dbReference type="GO" id="GO:0005507">
    <property type="term" value="F:copper ion binding"/>
    <property type="evidence" value="ECO:0007669"/>
    <property type="project" value="InterPro"/>
</dbReference>
<keyword evidence="7" id="KW-0539">Nucleus</keyword>
<keyword evidence="3" id="KW-0862">Zinc</keyword>
<evidence type="ECO:0000256" key="4">
    <source>
        <dbReference type="ARBA" id="ARBA00023008"/>
    </source>
</evidence>
<dbReference type="Pfam" id="PF00649">
    <property type="entry name" value="Copper-fist"/>
    <property type="match status" value="1"/>
</dbReference>
<feature type="compositionally biased region" description="Low complexity" evidence="8">
    <location>
        <begin position="154"/>
        <end position="166"/>
    </location>
</feature>
<evidence type="ECO:0000256" key="2">
    <source>
        <dbReference type="ARBA" id="ARBA00022723"/>
    </source>
</evidence>
<dbReference type="SMART" id="SM00412">
    <property type="entry name" value="Cu_FIST"/>
    <property type="match status" value="1"/>
</dbReference>
<reference evidence="11" key="1">
    <citation type="submission" date="2015-06" db="EMBL/GenBank/DDBJ databases">
        <title>Genetic Architecture Underlying Mating-Type Determination in the Yeast Leucosporidium scottii and the Evolution of Mating Systems in Basidiomycetes.</title>
        <authorList>
            <person name="Maia T.M."/>
            <person name="Lopes S."/>
            <person name="Almeida J.M.G.C.F."/>
            <person name="Rosa L.H."/>
            <person name="Sampaio J.P."/>
            <person name="Goncalves P."/>
            <person name="Coelho M.A."/>
        </authorList>
    </citation>
    <scope>NUCLEOTIDE SEQUENCE</scope>
</reference>
<dbReference type="Gene3D" id="3.90.430.10">
    <property type="entry name" value="Copper fist DNA-binding domain"/>
    <property type="match status" value="1"/>
</dbReference>
<name>A0A0H5FSD7_9BASI</name>
<evidence type="ECO:0000313" key="11">
    <source>
        <dbReference type="EMBL" id="CRX79277.1"/>
    </source>
</evidence>
<comment type="subcellular location">
    <subcellularLocation>
        <location evidence="1">Nucleus</location>
    </subcellularLocation>
</comment>
<keyword evidence="2" id="KW-0479">Metal-binding</keyword>
<feature type="region of interest" description="Disordered" evidence="8">
    <location>
        <begin position="454"/>
        <end position="497"/>
    </location>
</feature>
<dbReference type="EMBL" id="LN868512">
    <property type="protein sequence ID" value="CRX79277.1"/>
    <property type="molecule type" value="Genomic_DNA"/>
</dbReference>
<dbReference type="GO" id="GO:0045944">
    <property type="term" value="P:positive regulation of transcription by RNA polymerase II"/>
    <property type="evidence" value="ECO:0007669"/>
    <property type="project" value="TreeGrafter"/>
</dbReference>
<dbReference type="InterPro" id="IPR001083">
    <property type="entry name" value="Cu_fist_DNA-bd_dom"/>
</dbReference>
<evidence type="ECO:0000259" key="9">
    <source>
        <dbReference type="PROSITE" id="PS50073"/>
    </source>
</evidence>
<gene>
    <name evidence="10" type="ORF">ls5930a1_00045</name>
</gene>
<dbReference type="SMART" id="SM01090">
    <property type="entry name" value="Copper-fist"/>
    <property type="match status" value="1"/>
</dbReference>
<evidence type="ECO:0000256" key="3">
    <source>
        <dbReference type="ARBA" id="ARBA00022833"/>
    </source>
</evidence>
<dbReference type="GO" id="GO:0005634">
    <property type="term" value="C:nucleus"/>
    <property type="evidence" value="ECO:0007669"/>
    <property type="project" value="UniProtKB-SubCell"/>
</dbReference>
<dbReference type="InterPro" id="IPR036395">
    <property type="entry name" value="Cu_fist_DNA-bd_dom_sf"/>
</dbReference>
<protein>
    <recommendedName>
        <fullName evidence="9">Copper-fist domain-containing protein</fullName>
    </recommendedName>
</protein>
<dbReference type="GO" id="GO:0000978">
    <property type="term" value="F:RNA polymerase II cis-regulatory region sequence-specific DNA binding"/>
    <property type="evidence" value="ECO:0007669"/>
    <property type="project" value="TreeGrafter"/>
</dbReference>
<dbReference type="PANTHER" id="PTHR28088:SF9">
    <property type="entry name" value="TRANSCRIPTION FACTOR GRISEA, PUTATIVE (AFU_ORTHOLOGUE AFUA_1G13190)-RELATED"/>
    <property type="match status" value="1"/>
</dbReference>
<dbReference type="PANTHER" id="PTHR28088">
    <property type="entry name" value="TRANSCRIPTIONAL ACTIVATOR HAA1-RELATED"/>
    <property type="match status" value="1"/>
</dbReference>
<dbReference type="AlphaFoldDB" id="A0A0H5FSD7"/>
<dbReference type="PRINTS" id="PR00617">
    <property type="entry name" value="COPPERFIST"/>
</dbReference>
<dbReference type="GO" id="GO:0000981">
    <property type="term" value="F:DNA-binding transcription factor activity, RNA polymerase II-specific"/>
    <property type="evidence" value="ECO:0007669"/>
    <property type="project" value="TreeGrafter"/>
</dbReference>
<dbReference type="PROSITE" id="PS50073">
    <property type="entry name" value="COPPER_FIST_2"/>
    <property type="match status" value="1"/>
</dbReference>
<keyword evidence="4" id="KW-0186">Copper</keyword>
<sequence>MVLIDGVKYACHSCVKGHRSSKCSHTTRTLVEIKTANSSPVASFCCREGTSYITMFSLQRSAQDSSGPWKMRLCGEGYRRKLTEEETTERPKAKVLKNGIADIAQLAAESSTGAEAASASPSCECRQGSNCSCCTVLSRAGKAKPEAPSTPALSESPSSPTGSCSSVKGDTPLPTLAMPPQLAPHFYYPTTSAPFNPYQHSPQQTPQGYFPLASTSHIPNGFIPQQNPFGSSTPLGTPPISGFPPSIPSYAASPAFPVQSSYPSPYIVPSSYFPNAPNMNLYSCPSSQGPSACLCGDSCTCGGCPQHDPLGYKRNASMAMPGVLGGISCRCDEGKEQVLGAVRSCCGGALGQLQAAQAAGLSMEELMRTMVQGCAMNLPPMQWPQQQQSMPYQQQQPLGGDVGFTPSPSMMLGGGLPPLSQLWGSNAGVARASAMLMGHYNPEPEQKPLYTAADQSIKRKDDACPSPTYPPASSDPRTPPAPLWTGGLSSASPPQSSVGLSLNFDDMNLDNFEPGCGNVCSCEQRCNCHGVGTAQAAASRGAEGDIEELVLAAPPCRGMKMKARVQPDESASYRPYDRPSRRRRTVQSPLTIECLPEPTSIPSPPSASIAAHASATTPASFGIASPLGMGSPFDDFGLTLDSMTAADIEGFAPGGQQQQPYEQSAAETLAETGRVLESPETPYLQMAELIAAGFC</sequence>
<proteinExistence type="predicted"/>
<dbReference type="FunFam" id="3.90.430.10:FF:000001">
    <property type="entry name" value="Copper fist DNA-binding protein"/>
    <property type="match status" value="1"/>
</dbReference>
<keyword evidence="5" id="KW-0805">Transcription regulation</keyword>
<dbReference type="EMBL" id="LN868506">
    <property type="protein sequence ID" value="CRX78984.1"/>
    <property type="molecule type" value="Genomic_DNA"/>
</dbReference>
<feature type="compositionally biased region" description="Polar residues" evidence="8">
    <location>
        <begin position="487"/>
        <end position="497"/>
    </location>
</feature>
<evidence type="ECO:0000256" key="8">
    <source>
        <dbReference type="SAM" id="MobiDB-lite"/>
    </source>
</evidence>
<dbReference type="SUPFAM" id="SSF57879">
    <property type="entry name" value="Zinc domain conserved in yeast copper-regulated transcription factors"/>
    <property type="match status" value="1"/>
</dbReference>
<evidence type="ECO:0000256" key="7">
    <source>
        <dbReference type="ARBA" id="ARBA00023242"/>
    </source>
</evidence>
<dbReference type="InterPro" id="IPR051763">
    <property type="entry name" value="Copper_Homeo_Regul"/>
</dbReference>
<dbReference type="GO" id="GO:0006878">
    <property type="term" value="P:intracellular copper ion homeostasis"/>
    <property type="evidence" value="ECO:0007669"/>
    <property type="project" value="TreeGrafter"/>
</dbReference>
<feature type="region of interest" description="Disordered" evidence="8">
    <location>
        <begin position="144"/>
        <end position="176"/>
    </location>
</feature>
<evidence type="ECO:0000256" key="6">
    <source>
        <dbReference type="ARBA" id="ARBA00023163"/>
    </source>
</evidence>
<feature type="region of interest" description="Disordered" evidence="8">
    <location>
        <begin position="562"/>
        <end position="585"/>
    </location>
</feature>
<keyword evidence="6" id="KW-0804">Transcription</keyword>
<organism evidence="11">
    <name type="scientific">Leucosporidium scottii</name>
    <dbReference type="NCBI Taxonomy" id="5278"/>
    <lineage>
        <taxon>Eukaryota</taxon>
        <taxon>Fungi</taxon>
        <taxon>Dikarya</taxon>
        <taxon>Basidiomycota</taxon>
        <taxon>Pucciniomycotina</taxon>
        <taxon>Microbotryomycetes</taxon>
        <taxon>Leucosporidiales</taxon>
        <taxon>Leucosporidium</taxon>
    </lineage>
</organism>
<feature type="domain" description="Copper-fist" evidence="9">
    <location>
        <begin position="1"/>
        <end position="40"/>
    </location>
</feature>
<accession>A0A0H5FSD7</accession>
<evidence type="ECO:0000256" key="1">
    <source>
        <dbReference type="ARBA" id="ARBA00004123"/>
    </source>
</evidence>
<evidence type="ECO:0000256" key="5">
    <source>
        <dbReference type="ARBA" id="ARBA00023015"/>
    </source>
</evidence>